<evidence type="ECO:0000313" key="1">
    <source>
        <dbReference type="EMBL" id="ORW08292.1"/>
    </source>
</evidence>
<organism evidence="1 2">
    <name type="scientific">Mycolicibacter longobardus</name>
    <dbReference type="NCBI Taxonomy" id="1108812"/>
    <lineage>
        <taxon>Bacteria</taxon>
        <taxon>Bacillati</taxon>
        <taxon>Actinomycetota</taxon>
        <taxon>Actinomycetes</taxon>
        <taxon>Mycobacteriales</taxon>
        <taxon>Mycobacteriaceae</taxon>
        <taxon>Mycolicibacter</taxon>
    </lineage>
</organism>
<evidence type="ECO:0000313" key="2">
    <source>
        <dbReference type="Proteomes" id="UP000193866"/>
    </source>
</evidence>
<dbReference type="Proteomes" id="UP000193866">
    <property type="component" value="Unassembled WGS sequence"/>
</dbReference>
<comment type="caution">
    <text evidence="1">The sequence shown here is derived from an EMBL/GenBank/DDBJ whole genome shotgun (WGS) entry which is preliminary data.</text>
</comment>
<proteinExistence type="predicted"/>
<name>A0A1X1YAZ8_9MYCO</name>
<keyword evidence="2" id="KW-1185">Reference proteome</keyword>
<reference evidence="1 2" key="1">
    <citation type="submission" date="2016-01" db="EMBL/GenBank/DDBJ databases">
        <title>The new phylogeny of the genus Mycobacterium.</title>
        <authorList>
            <person name="Tarcisio F."/>
            <person name="Conor M."/>
            <person name="Antonella G."/>
            <person name="Elisabetta G."/>
            <person name="Giulia F.S."/>
            <person name="Sara T."/>
            <person name="Anna F."/>
            <person name="Clotilde B."/>
            <person name="Roberto B."/>
            <person name="Veronica D.S."/>
            <person name="Fabio R."/>
            <person name="Monica P."/>
            <person name="Olivier J."/>
            <person name="Enrico T."/>
            <person name="Nicola S."/>
        </authorList>
    </citation>
    <scope>NUCLEOTIDE SEQUENCE [LARGE SCALE GENOMIC DNA]</scope>
    <source>
        <strain evidence="1 2">DSM 45394</strain>
    </source>
</reference>
<sequence length="112" mass="12408">MADMSTSGTEGIEEFQVPLAWPVDLASQAVPVNQVLFAWDQENRDVVYAMFGHLGPPLWLTPEVARQHAAEFGEALAVQPRGSFILSRSRAEEIWTVLGRHLGKIPNEQAPQ</sequence>
<dbReference type="EMBL" id="LQPG01000037">
    <property type="protein sequence ID" value="ORW08292.1"/>
    <property type="molecule type" value="Genomic_DNA"/>
</dbReference>
<gene>
    <name evidence="1" type="ORF">AWC16_19540</name>
</gene>
<dbReference type="AlphaFoldDB" id="A0A1X1YAZ8"/>
<protein>
    <submittedName>
        <fullName evidence="1">Uncharacterized protein</fullName>
    </submittedName>
</protein>
<accession>A0A1X1YAZ8</accession>